<dbReference type="EMBL" id="RBCJ01000002">
    <property type="protein sequence ID" value="RKN81694.1"/>
    <property type="molecule type" value="Genomic_DNA"/>
</dbReference>
<name>A0A3B0CAN0_9FLAO</name>
<keyword evidence="1" id="KW-1133">Transmembrane helix</keyword>
<gene>
    <name evidence="2" type="ORF">D7Z94_12400</name>
</gene>
<dbReference type="RefSeq" id="WP_120711847.1">
    <property type="nucleotide sequence ID" value="NZ_RBCJ01000002.1"/>
</dbReference>
<keyword evidence="3" id="KW-1185">Reference proteome</keyword>
<dbReference type="OrthoDB" id="821805at2"/>
<proteinExistence type="predicted"/>
<feature type="transmembrane region" description="Helical" evidence="1">
    <location>
        <begin position="20"/>
        <end position="39"/>
    </location>
</feature>
<evidence type="ECO:0000313" key="2">
    <source>
        <dbReference type="EMBL" id="RKN81694.1"/>
    </source>
</evidence>
<dbReference type="Proteomes" id="UP000276603">
    <property type="component" value="Unassembled WGS sequence"/>
</dbReference>
<keyword evidence="1" id="KW-0812">Transmembrane</keyword>
<keyword evidence="1" id="KW-0472">Membrane</keyword>
<dbReference type="InterPro" id="IPR045749">
    <property type="entry name" value="DUF6090"/>
</dbReference>
<organism evidence="2 3">
    <name type="scientific">Ulvibacterium marinum</name>
    <dbReference type="NCBI Taxonomy" id="2419782"/>
    <lineage>
        <taxon>Bacteria</taxon>
        <taxon>Pseudomonadati</taxon>
        <taxon>Bacteroidota</taxon>
        <taxon>Flavobacteriia</taxon>
        <taxon>Flavobacteriales</taxon>
        <taxon>Flavobacteriaceae</taxon>
        <taxon>Ulvibacterium</taxon>
    </lineage>
</organism>
<comment type="caution">
    <text evidence="2">The sequence shown here is derived from an EMBL/GenBank/DDBJ whole genome shotgun (WGS) entry which is preliminary data.</text>
</comment>
<dbReference type="Pfam" id="PF19578">
    <property type="entry name" value="DUF6090"/>
    <property type="match status" value="1"/>
</dbReference>
<protein>
    <submittedName>
        <fullName evidence="2">Uncharacterized protein</fullName>
    </submittedName>
</protein>
<sequence length="235" mass="27638">MKLFRKIRQSLIKEGNLKRYLLYALGEILLVMIGISLAFQVNNWNDNRTKKASELRYYENIKEQIKDDKGLILEQMELNNGFGVQFNYANKILESNDRSKMDTLGLIARNLTQYTDFDRQGNIYETMVNSGEVKLLRNHQIINGLRLLEEKYLYINRMENIHYDAMMKYVVPSITPVLRFSNGTIVDPDKVYDFKFQNLVVSLLQIMNEKDKVYNEALSEIEMITALIDEELKRD</sequence>
<dbReference type="AlphaFoldDB" id="A0A3B0CAN0"/>
<evidence type="ECO:0000313" key="3">
    <source>
        <dbReference type="Proteomes" id="UP000276603"/>
    </source>
</evidence>
<evidence type="ECO:0000256" key="1">
    <source>
        <dbReference type="SAM" id="Phobius"/>
    </source>
</evidence>
<reference evidence="2 3" key="1">
    <citation type="submission" date="2018-10" db="EMBL/GenBank/DDBJ databases">
        <title>Ulvibacterium marinum gen. nov., sp. nov., a novel marine bacterium of the family Flavobacteriaceae, isolated from a culture of the green alga Ulva prolifera.</title>
        <authorList>
            <person name="Zhang Z."/>
        </authorList>
    </citation>
    <scope>NUCLEOTIDE SEQUENCE [LARGE SCALE GENOMIC DNA]</scope>
    <source>
        <strain evidence="2 3">CCMM003</strain>
    </source>
</reference>
<accession>A0A3B0CAN0</accession>